<evidence type="ECO:0000313" key="2">
    <source>
        <dbReference type="Proteomes" id="UP000482487"/>
    </source>
</evidence>
<dbReference type="Proteomes" id="UP000482487">
    <property type="component" value="Unassembled WGS sequence"/>
</dbReference>
<dbReference type="OrthoDB" id="7064824at2"/>
<comment type="caution">
    <text evidence="1">The sequence shown here is derived from an EMBL/GenBank/DDBJ whole genome shotgun (WGS) entry which is preliminary data.</text>
</comment>
<keyword evidence="2" id="KW-1185">Reference proteome</keyword>
<gene>
    <name evidence="1" type="ORF">GTA51_18170</name>
</gene>
<dbReference type="RefSeq" id="WP_160963640.1">
    <property type="nucleotide sequence ID" value="NZ_WVUD01000053.1"/>
</dbReference>
<proteinExistence type="predicted"/>
<name>A0A7C9IVN0_9BACT</name>
<dbReference type="AlphaFoldDB" id="A0A7C9IVN0"/>
<dbReference type="EMBL" id="WVUD01000053">
    <property type="protein sequence ID" value="MYL85040.1"/>
    <property type="molecule type" value="Genomic_DNA"/>
</dbReference>
<protein>
    <submittedName>
        <fullName evidence="1">Uncharacterized protein</fullName>
    </submittedName>
</protein>
<sequence>MDNDKFIRDLNTNLEFFSPPPNLPHDSQFIENAILRELGPYFRHVDKLHEILYFKTHIWECAIFLSLKNRPEKLELFNEIFSIVNNAHSSNTYLFSHYLRSTWQSIREALKNFTDLYFLQRKKELTPTRLSVKISFQEIGLIIEESLSHFVKHISYLLHAHSHGEPLNLTGDITLGKATYILSSNAKLKQLTHPAPLHIPLNQLRNIAYHSNYTIQNDPSTSICTYGSNNKIHVQYADIIKTIIELIDLYNILKTANSFYTVDNENFVHDLMATSTVTTETIIATISEILTYNKLQIQEFEHTSNRWKITILDPYARQNDDIKNILRDTLQAISFLSG</sequence>
<reference evidence="1 2" key="1">
    <citation type="submission" date="2020-01" db="EMBL/GenBank/DDBJ databases">
        <title>Genome sequence of Desulfovibrio aerotolerans DSM 16695(T).</title>
        <authorList>
            <person name="Karnachuk O."/>
            <person name="Avakyan M."/>
            <person name="Mardanov A."/>
            <person name="Kadnikov V."/>
            <person name="Ravin N."/>
        </authorList>
    </citation>
    <scope>NUCLEOTIDE SEQUENCE [LARGE SCALE GENOMIC DNA]</scope>
    <source>
        <strain evidence="1 2">DSM 16695</strain>
    </source>
</reference>
<organism evidence="1 2">
    <name type="scientific">Solidesulfovibrio aerotolerans</name>
    <dbReference type="NCBI Taxonomy" id="295255"/>
    <lineage>
        <taxon>Bacteria</taxon>
        <taxon>Pseudomonadati</taxon>
        <taxon>Thermodesulfobacteriota</taxon>
        <taxon>Desulfovibrionia</taxon>
        <taxon>Desulfovibrionales</taxon>
        <taxon>Desulfovibrionaceae</taxon>
        <taxon>Solidesulfovibrio</taxon>
    </lineage>
</organism>
<accession>A0A7C9IVN0</accession>
<evidence type="ECO:0000313" key="1">
    <source>
        <dbReference type="EMBL" id="MYL85040.1"/>
    </source>
</evidence>